<name>A0A316EHY6_9BACT</name>
<comment type="caution">
    <text evidence="3">The sequence shown here is derived from an EMBL/GenBank/DDBJ whole genome shotgun (WGS) entry which is preliminary data.</text>
</comment>
<dbReference type="Proteomes" id="UP000245489">
    <property type="component" value="Unassembled WGS sequence"/>
</dbReference>
<feature type="domain" description="DUF4126" evidence="2">
    <location>
        <begin position="7"/>
        <end position="174"/>
    </location>
</feature>
<dbReference type="Pfam" id="PF13548">
    <property type="entry name" value="DUF4126"/>
    <property type="match status" value="1"/>
</dbReference>
<keyword evidence="1" id="KW-0812">Transmembrane</keyword>
<protein>
    <submittedName>
        <fullName evidence="3">Uncharacterized protein DUF4126</fullName>
    </submittedName>
</protein>
<dbReference type="EMBL" id="QGGO01000001">
    <property type="protein sequence ID" value="PWK29427.1"/>
    <property type="molecule type" value="Genomic_DNA"/>
</dbReference>
<feature type="transmembrane region" description="Helical" evidence="1">
    <location>
        <begin position="6"/>
        <end position="33"/>
    </location>
</feature>
<feature type="transmembrane region" description="Helical" evidence="1">
    <location>
        <begin position="148"/>
        <end position="175"/>
    </location>
</feature>
<proteinExistence type="predicted"/>
<reference evidence="3 4" key="1">
    <citation type="submission" date="2018-05" db="EMBL/GenBank/DDBJ databases">
        <title>Genomic Encyclopedia of Archaeal and Bacterial Type Strains, Phase II (KMG-II): from individual species to whole genera.</title>
        <authorList>
            <person name="Goeker M."/>
        </authorList>
    </citation>
    <scope>NUCLEOTIDE SEQUENCE [LARGE SCALE GENOMIC DNA]</scope>
    <source>
        <strain evidence="3 4">DSM 22214</strain>
    </source>
</reference>
<evidence type="ECO:0000313" key="3">
    <source>
        <dbReference type="EMBL" id="PWK29427.1"/>
    </source>
</evidence>
<dbReference type="OrthoDB" id="288613at2"/>
<keyword evidence="4" id="KW-1185">Reference proteome</keyword>
<keyword evidence="1" id="KW-0472">Membrane</keyword>
<evidence type="ECO:0000259" key="2">
    <source>
        <dbReference type="Pfam" id="PF13548"/>
    </source>
</evidence>
<gene>
    <name evidence="3" type="ORF">LV89_00267</name>
</gene>
<dbReference type="RefSeq" id="WP_109741049.1">
    <property type="nucleotide sequence ID" value="NZ_QGGO01000001.1"/>
</dbReference>
<feature type="transmembrane region" description="Helical" evidence="1">
    <location>
        <begin position="74"/>
        <end position="95"/>
    </location>
</feature>
<dbReference type="AlphaFoldDB" id="A0A316EHY6"/>
<accession>A0A316EHY6</accession>
<evidence type="ECO:0000313" key="4">
    <source>
        <dbReference type="Proteomes" id="UP000245489"/>
    </source>
</evidence>
<feature type="transmembrane region" description="Helical" evidence="1">
    <location>
        <begin position="107"/>
        <end position="128"/>
    </location>
</feature>
<feature type="transmembrane region" description="Helical" evidence="1">
    <location>
        <begin position="45"/>
        <end position="68"/>
    </location>
</feature>
<dbReference type="InterPro" id="IPR025196">
    <property type="entry name" value="DUF4126"/>
</dbReference>
<keyword evidence="1" id="KW-1133">Transmembrane helix</keyword>
<evidence type="ECO:0000256" key="1">
    <source>
        <dbReference type="SAM" id="Phobius"/>
    </source>
</evidence>
<sequence>MELITSLALGIGLSACCGFRIFVPMLVTNIAALAGHYHFGNGFEWMGTMTAFYIFASATILEIIGYYIPWFDNLLDSIATPASIIAGTILTTSFLGGDISPTMKWVLGFLVGGGSAGIVQLGTTVTRLTSTATTAGFGNPIIATVENILSVVFSILSVFLPILLGVGAVLLVMYLGKKLVRRL</sequence>
<organism evidence="3 4">
    <name type="scientific">Arcicella aurantiaca</name>
    <dbReference type="NCBI Taxonomy" id="591202"/>
    <lineage>
        <taxon>Bacteria</taxon>
        <taxon>Pseudomonadati</taxon>
        <taxon>Bacteroidota</taxon>
        <taxon>Cytophagia</taxon>
        <taxon>Cytophagales</taxon>
        <taxon>Flectobacillaceae</taxon>
        <taxon>Arcicella</taxon>
    </lineage>
</organism>